<organism evidence="1">
    <name type="scientific">marine metagenome</name>
    <dbReference type="NCBI Taxonomy" id="408172"/>
    <lineage>
        <taxon>unclassified sequences</taxon>
        <taxon>metagenomes</taxon>
        <taxon>ecological metagenomes</taxon>
    </lineage>
</organism>
<dbReference type="EMBL" id="UINC01013663">
    <property type="protein sequence ID" value="SVA58876.1"/>
    <property type="molecule type" value="Genomic_DNA"/>
</dbReference>
<feature type="non-terminal residue" evidence="1">
    <location>
        <position position="1"/>
    </location>
</feature>
<dbReference type="AlphaFoldDB" id="A0A381X261"/>
<sequence>PVTRAERLREMAQFIMRKKPDAVATPWWNY</sequence>
<gene>
    <name evidence="1" type="ORF">METZ01_LOCUS111730</name>
</gene>
<protein>
    <submittedName>
        <fullName evidence="1">Uncharacterized protein</fullName>
    </submittedName>
</protein>
<evidence type="ECO:0000313" key="1">
    <source>
        <dbReference type="EMBL" id="SVA58876.1"/>
    </source>
</evidence>
<accession>A0A381X261</accession>
<name>A0A381X261_9ZZZZ</name>
<reference evidence="1" key="1">
    <citation type="submission" date="2018-05" db="EMBL/GenBank/DDBJ databases">
        <authorList>
            <person name="Lanie J.A."/>
            <person name="Ng W.-L."/>
            <person name="Kazmierczak K.M."/>
            <person name="Andrzejewski T.M."/>
            <person name="Davidsen T.M."/>
            <person name="Wayne K.J."/>
            <person name="Tettelin H."/>
            <person name="Glass J.I."/>
            <person name="Rusch D."/>
            <person name="Podicherti R."/>
            <person name="Tsui H.-C.T."/>
            <person name="Winkler M.E."/>
        </authorList>
    </citation>
    <scope>NUCLEOTIDE SEQUENCE</scope>
</reference>
<proteinExistence type="predicted"/>